<keyword evidence="3" id="KW-1185">Reference proteome</keyword>
<dbReference type="CDD" id="cd01098">
    <property type="entry name" value="PAN_AP_plant"/>
    <property type="match status" value="1"/>
</dbReference>
<dbReference type="SMART" id="SM00473">
    <property type="entry name" value="PAN_AP"/>
    <property type="match status" value="1"/>
</dbReference>
<dbReference type="PANTHER" id="PTHR32444">
    <property type="entry name" value="BULB-TYPE LECTIN DOMAIN-CONTAINING PROTEIN"/>
    <property type="match status" value="1"/>
</dbReference>
<gene>
    <name evidence="2" type="ORF">CMV_016098</name>
</gene>
<dbReference type="PANTHER" id="PTHR32444:SF130">
    <property type="entry name" value="RECEPTOR-LIKE SERINE_THREONINE-PROTEIN KINASE"/>
    <property type="match status" value="1"/>
</dbReference>
<dbReference type="PROSITE" id="PS50948">
    <property type="entry name" value="PAN"/>
    <property type="match status" value="1"/>
</dbReference>
<comment type="caution">
    <text evidence="2">The sequence shown here is derived from an EMBL/GenBank/DDBJ whole genome shotgun (WGS) entry which is preliminary data.</text>
</comment>
<dbReference type="Pfam" id="PF08276">
    <property type="entry name" value="PAN_2"/>
    <property type="match status" value="1"/>
</dbReference>
<organism evidence="2 3">
    <name type="scientific">Castanea mollissima</name>
    <name type="common">Chinese chestnut</name>
    <dbReference type="NCBI Taxonomy" id="60419"/>
    <lineage>
        <taxon>Eukaryota</taxon>
        <taxon>Viridiplantae</taxon>
        <taxon>Streptophyta</taxon>
        <taxon>Embryophyta</taxon>
        <taxon>Tracheophyta</taxon>
        <taxon>Spermatophyta</taxon>
        <taxon>Magnoliopsida</taxon>
        <taxon>eudicotyledons</taxon>
        <taxon>Gunneridae</taxon>
        <taxon>Pentapetalae</taxon>
        <taxon>rosids</taxon>
        <taxon>fabids</taxon>
        <taxon>Fagales</taxon>
        <taxon>Fagaceae</taxon>
        <taxon>Castanea</taxon>
    </lineage>
</organism>
<dbReference type="Proteomes" id="UP000737018">
    <property type="component" value="Unassembled WGS sequence"/>
</dbReference>
<sequence length="92" mass="10248">MCGNGEGFVKVARLKPPDTFVAAWMDMSMSSSECEQACLRNCSCTAFISYNISRKGFCCLSFYGDLMVILEFTDDGFDLNVRVDAAEFRTVI</sequence>
<dbReference type="AlphaFoldDB" id="A0A8J4VJ76"/>
<evidence type="ECO:0000259" key="1">
    <source>
        <dbReference type="PROSITE" id="PS50948"/>
    </source>
</evidence>
<feature type="domain" description="Apple" evidence="1">
    <location>
        <begin position="2"/>
        <end position="84"/>
    </location>
</feature>
<evidence type="ECO:0000313" key="2">
    <source>
        <dbReference type="EMBL" id="KAF3959052.1"/>
    </source>
</evidence>
<dbReference type="EMBL" id="JRKL02002416">
    <property type="protein sequence ID" value="KAF3959052.1"/>
    <property type="molecule type" value="Genomic_DNA"/>
</dbReference>
<protein>
    <recommendedName>
        <fullName evidence="1">Apple domain-containing protein</fullName>
    </recommendedName>
</protein>
<accession>A0A8J4VJ76</accession>
<name>A0A8J4VJ76_9ROSI</name>
<evidence type="ECO:0000313" key="3">
    <source>
        <dbReference type="Proteomes" id="UP000737018"/>
    </source>
</evidence>
<proteinExistence type="predicted"/>
<dbReference type="OrthoDB" id="1933550at2759"/>
<dbReference type="InterPro" id="IPR003609">
    <property type="entry name" value="Pan_app"/>
</dbReference>
<reference evidence="2" key="1">
    <citation type="submission" date="2020-03" db="EMBL/GenBank/DDBJ databases">
        <title>Castanea mollissima Vanexum genome sequencing.</title>
        <authorList>
            <person name="Staton M."/>
        </authorList>
    </citation>
    <scope>NUCLEOTIDE SEQUENCE</scope>
    <source>
        <tissue evidence="2">Leaf</tissue>
    </source>
</reference>